<gene>
    <name evidence="1" type="ordered locus">SpiBuddy_2360</name>
</gene>
<protein>
    <submittedName>
        <fullName evidence="1">Uncharacterized protein</fullName>
    </submittedName>
</protein>
<dbReference type="RefSeq" id="WP_013608024.1">
    <property type="nucleotide sequence ID" value="NC_015152.1"/>
</dbReference>
<keyword evidence="2" id="KW-1185">Reference proteome</keyword>
<evidence type="ECO:0000313" key="1">
    <source>
        <dbReference type="EMBL" id="ADY14175.1"/>
    </source>
</evidence>
<dbReference type="EMBL" id="CP002541">
    <property type="protein sequence ID" value="ADY14175.1"/>
    <property type="molecule type" value="Genomic_DNA"/>
</dbReference>
<sequence>MYEVKSVKSFMGTEGYGYNCNLYRDGKKVAEVVDTADGGAVNFYWEAKGEAEDFHQYALNLPMIDMSKFGLADVPQDIDTAIGGLVDEYENTKRLKALCSKNWVYKFENHKSDEIACFKKNHPDIRKVIETKYENQIVECINDRFQKEN</sequence>
<proteinExistence type="predicted"/>
<dbReference type="KEGG" id="sbu:SpiBuddy_2360"/>
<dbReference type="HOGENOM" id="CLU_1748458_0_0_12"/>
<name>F0RTI0_SPHGB</name>
<dbReference type="STRING" id="158189.SpiBuddy_2360"/>
<evidence type="ECO:0000313" key="2">
    <source>
        <dbReference type="Proteomes" id="UP000008466"/>
    </source>
</evidence>
<organism evidence="1 2">
    <name type="scientific">Sphaerochaeta globosa (strain ATCC BAA-1886 / DSM 22777 / Buddy)</name>
    <name type="common">Spirochaeta sp. (strain Buddy)</name>
    <dbReference type="NCBI Taxonomy" id="158189"/>
    <lineage>
        <taxon>Bacteria</taxon>
        <taxon>Pseudomonadati</taxon>
        <taxon>Spirochaetota</taxon>
        <taxon>Spirochaetia</taxon>
        <taxon>Spirochaetales</taxon>
        <taxon>Sphaerochaetaceae</taxon>
        <taxon>Sphaerochaeta</taxon>
    </lineage>
</organism>
<reference evidence="2" key="1">
    <citation type="submission" date="2011-02" db="EMBL/GenBank/DDBJ databases">
        <title>Complete sequence of Spirochaeta sp. Buddy.</title>
        <authorList>
            <person name="Lucas S."/>
            <person name="Copeland A."/>
            <person name="Lapidus A."/>
            <person name="Cheng J.-F."/>
            <person name="Goodwin L."/>
            <person name="Pitluck S."/>
            <person name="Zeytun A."/>
            <person name="Detter J.C."/>
            <person name="Han C."/>
            <person name="Tapia R."/>
            <person name="Land M."/>
            <person name="Hauser L."/>
            <person name="Kyrpides N."/>
            <person name="Ivanova N."/>
            <person name="Mikhailova N."/>
            <person name="Pagani I."/>
            <person name="Ritalahti K.M."/>
            <person name="Loeffler F.E."/>
            <person name="Woyke T."/>
        </authorList>
    </citation>
    <scope>NUCLEOTIDE SEQUENCE [LARGE SCALE GENOMIC DNA]</scope>
    <source>
        <strain evidence="2">ATCC BAA-1886 / DSM 22777 / Buddy</strain>
    </source>
</reference>
<dbReference type="AlphaFoldDB" id="F0RTI0"/>
<accession>F0RTI0</accession>
<dbReference type="Proteomes" id="UP000008466">
    <property type="component" value="Chromosome"/>
</dbReference>